<feature type="transmembrane region" description="Helical" evidence="9">
    <location>
        <begin position="39"/>
        <end position="59"/>
    </location>
</feature>
<feature type="transmembrane region" description="Helical" evidence="9">
    <location>
        <begin position="304"/>
        <end position="326"/>
    </location>
</feature>
<comment type="similarity">
    <text evidence="9">Belongs to the insect chemoreceptor superfamily. Heteromeric odorant receptor channel (TC 1.A.69) family.</text>
</comment>
<dbReference type="Pfam" id="PF02949">
    <property type="entry name" value="7tm_6"/>
    <property type="match status" value="1"/>
</dbReference>
<keyword evidence="6 9" id="KW-0472">Membrane</keyword>
<feature type="coiled-coil region" evidence="10">
    <location>
        <begin position="91"/>
        <end position="118"/>
    </location>
</feature>
<accession>A0ABD0SAC7</accession>
<reference evidence="11 12" key="1">
    <citation type="submission" date="2024-06" db="EMBL/GenBank/DDBJ databases">
        <title>A chromosome-level genome assembly of beet webworm, Loxostege sticticalis.</title>
        <authorList>
            <person name="Zhang Y."/>
        </authorList>
    </citation>
    <scope>NUCLEOTIDE SEQUENCE [LARGE SCALE GENOMIC DNA]</scope>
    <source>
        <strain evidence="11">AQ028</strain>
        <tissue evidence="11">Male pupae</tissue>
    </source>
</reference>
<keyword evidence="10" id="KW-0175">Coiled coil</keyword>
<keyword evidence="4 9" id="KW-0552">Olfaction</keyword>
<dbReference type="PANTHER" id="PTHR21137">
    <property type="entry name" value="ODORANT RECEPTOR"/>
    <property type="match status" value="1"/>
</dbReference>
<proteinExistence type="inferred from homology"/>
<evidence type="ECO:0000313" key="11">
    <source>
        <dbReference type="EMBL" id="KAL0811010.1"/>
    </source>
</evidence>
<evidence type="ECO:0000256" key="7">
    <source>
        <dbReference type="ARBA" id="ARBA00023170"/>
    </source>
</evidence>
<keyword evidence="3 9" id="KW-0812">Transmembrane</keyword>
<feature type="transmembrane region" description="Helical" evidence="9">
    <location>
        <begin position="137"/>
        <end position="162"/>
    </location>
</feature>
<evidence type="ECO:0000313" key="12">
    <source>
        <dbReference type="Proteomes" id="UP001549921"/>
    </source>
</evidence>
<dbReference type="InterPro" id="IPR004117">
    <property type="entry name" value="7tm6_olfct_rcpt"/>
</dbReference>
<evidence type="ECO:0000256" key="1">
    <source>
        <dbReference type="ARBA" id="ARBA00004141"/>
    </source>
</evidence>
<comment type="caution">
    <text evidence="11">The sequence shown here is derived from an EMBL/GenBank/DDBJ whole genome shotgun (WGS) entry which is preliminary data.</text>
</comment>
<keyword evidence="2 9" id="KW-0716">Sensory transduction</keyword>
<dbReference type="EMBL" id="JBEDNZ010000025">
    <property type="protein sequence ID" value="KAL0811010.1"/>
    <property type="molecule type" value="Genomic_DNA"/>
</dbReference>
<feature type="transmembrane region" description="Helical" evidence="9">
    <location>
        <begin position="71"/>
        <end position="93"/>
    </location>
</feature>
<dbReference type="PANTHER" id="PTHR21137:SF44">
    <property type="entry name" value="ODORANT RECEPTOR 13A-RELATED"/>
    <property type="match status" value="1"/>
</dbReference>
<name>A0ABD0SAC7_LOXSC</name>
<keyword evidence="8 9" id="KW-0807">Transducer</keyword>
<feature type="transmembrane region" description="Helical" evidence="9">
    <location>
        <begin position="280"/>
        <end position="298"/>
    </location>
</feature>
<keyword evidence="7 9" id="KW-0675">Receptor</keyword>
<dbReference type="GO" id="GO:0005886">
    <property type="term" value="C:plasma membrane"/>
    <property type="evidence" value="ECO:0007669"/>
    <property type="project" value="UniProtKB-SubCell"/>
</dbReference>
<comment type="caution">
    <text evidence="9">Lacks conserved residue(s) required for the propagation of feature annotation.</text>
</comment>
<evidence type="ECO:0000256" key="3">
    <source>
        <dbReference type="ARBA" id="ARBA00022692"/>
    </source>
</evidence>
<evidence type="ECO:0000256" key="6">
    <source>
        <dbReference type="ARBA" id="ARBA00023136"/>
    </source>
</evidence>
<evidence type="ECO:0000256" key="9">
    <source>
        <dbReference type="RuleBase" id="RU351113"/>
    </source>
</evidence>
<protein>
    <recommendedName>
        <fullName evidence="9">Odorant receptor</fullName>
    </recommendedName>
</protein>
<evidence type="ECO:0000256" key="8">
    <source>
        <dbReference type="ARBA" id="ARBA00023224"/>
    </source>
</evidence>
<evidence type="ECO:0000256" key="2">
    <source>
        <dbReference type="ARBA" id="ARBA00022606"/>
    </source>
</evidence>
<sequence>MIEESPFDKSLQKIQFAFRSTGLNLGTDGRKRNYKQNCVYLFNFLWLNTDIIGALSWLLEGIISGKNFTELTYVAPCLTLSILGDIKAFCLLLNERKVHNLIDNLRNLEAKSKNFENSEWDNIMQPEIKLFNIIIKVLNVLNCLMIVVFDVSPLILIAVKYFTTGELELLLPFLDVYPFDSFNLRYWPFAYIHQIWSECIVLLEICATDYFFFACCTHIKIQFKLLQHQFQEIISAKSVSAMDSEDPIVVRAKFQELVKWHQEIISCANKLEKIYSFSTLLNFCTSSLVICLTGFNVTTIDDKAFVITFIIFLSMSLLQVFFLCFFGDILMRSSMDVTDAVYNSRWYLSDVATGRNVLVVQTRAQTPCKLTAAGFADVNLNAYMTILSTAWSYFALLQTIYGSRS</sequence>
<organism evidence="11 12">
    <name type="scientific">Loxostege sticticalis</name>
    <name type="common">Beet webworm moth</name>
    <dbReference type="NCBI Taxonomy" id="481309"/>
    <lineage>
        <taxon>Eukaryota</taxon>
        <taxon>Metazoa</taxon>
        <taxon>Ecdysozoa</taxon>
        <taxon>Arthropoda</taxon>
        <taxon>Hexapoda</taxon>
        <taxon>Insecta</taxon>
        <taxon>Pterygota</taxon>
        <taxon>Neoptera</taxon>
        <taxon>Endopterygota</taxon>
        <taxon>Lepidoptera</taxon>
        <taxon>Glossata</taxon>
        <taxon>Ditrysia</taxon>
        <taxon>Pyraloidea</taxon>
        <taxon>Crambidae</taxon>
        <taxon>Pyraustinae</taxon>
        <taxon>Loxostege</taxon>
    </lineage>
</organism>
<gene>
    <name evidence="11" type="ORF">ABMA28_010294</name>
</gene>
<comment type="subcellular location">
    <subcellularLocation>
        <location evidence="9">Cell membrane</location>
        <topology evidence="9">Multi-pass membrane protein</topology>
    </subcellularLocation>
    <subcellularLocation>
        <location evidence="1">Membrane</location>
        <topology evidence="1">Multi-pass membrane protein</topology>
    </subcellularLocation>
</comment>
<keyword evidence="5 9" id="KW-1133">Transmembrane helix</keyword>
<dbReference type="Proteomes" id="UP001549921">
    <property type="component" value="Unassembled WGS sequence"/>
</dbReference>
<evidence type="ECO:0000256" key="10">
    <source>
        <dbReference type="SAM" id="Coils"/>
    </source>
</evidence>
<dbReference type="GO" id="GO:0007165">
    <property type="term" value="P:signal transduction"/>
    <property type="evidence" value="ECO:0007669"/>
    <property type="project" value="UniProtKB-KW"/>
</dbReference>
<feature type="transmembrane region" description="Helical" evidence="9">
    <location>
        <begin position="195"/>
        <end position="216"/>
    </location>
</feature>
<dbReference type="AlphaFoldDB" id="A0ABD0SAC7"/>
<evidence type="ECO:0000256" key="4">
    <source>
        <dbReference type="ARBA" id="ARBA00022725"/>
    </source>
</evidence>
<evidence type="ECO:0000256" key="5">
    <source>
        <dbReference type="ARBA" id="ARBA00022989"/>
    </source>
</evidence>
<dbReference type="GO" id="GO:0007608">
    <property type="term" value="P:sensory perception of smell"/>
    <property type="evidence" value="ECO:0007669"/>
    <property type="project" value="UniProtKB-KW"/>
</dbReference>